<dbReference type="GO" id="GO:0008270">
    <property type="term" value="F:zinc ion binding"/>
    <property type="evidence" value="ECO:0007669"/>
    <property type="project" value="InterPro"/>
</dbReference>
<keyword evidence="3" id="KW-0378">Hydrolase</keyword>
<dbReference type="InterPro" id="IPR003615">
    <property type="entry name" value="HNH_nuc"/>
</dbReference>
<organism evidence="3 4">
    <name type="scientific">Tsukamurella asaccharolytica</name>
    <dbReference type="NCBI Taxonomy" id="2592067"/>
    <lineage>
        <taxon>Bacteria</taxon>
        <taxon>Bacillati</taxon>
        <taxon>Actinomycetota</taxon>
        <taxon>Actinomycetes</taxon>
        <taxon>Mycobacteriales</taxon>
        <taxon>Tsukamurellaceae</taxon>
        <taxon>Tsukamurella</taxon>
    </lineage>
</organism>
<keyword evidence="4" id="KW-1185">Reference proteome</keyword>
<keyword evidence="3" id="KW-0255">Endonuclease</keyword>
<keyword evidence="3" id="KW-0540">Nuclease</keyword>
<dbReference type="AlphaFoldDB" id="A0A5C5RFX5"/>
<evidence type="ECO:0000313" key="4">
    <source>
        <dbReference type="Proteomes" id="UP000317291"/>
    </source>
</evidence>
<comment type="caution">
    <text evidence="3">The sequence shown here is derived from an EMBL/GenBank/DDBJ whole genome shotgun (WGS) entry which is preliminary data.</text>
</comment>
<dbReference type="GO" id="GO:0003676">
    <property type="term" value="F:nucleic acid binding"/>
    <property type="evidence" value="ECO:0007669"/>
    <property type="project" value="InterPro"/>
</dbReference>
<reference evidence="3 4" key="1">
    <citation type="submission" date="2019-06" db="EMBL/GenBank/DDBJ databases">
        <title>Tsukamurella conjunctivitidis sp. nov., Tsukamurella assacharolytica sp. nov. and Tsukamurella sputae sp. nov. isolated from patients with conjunctivitis, bacteraemia (lymphoma) and respiratory infection (sputum) in Hong Kong.</title>
        <authorList>
            <person name="Teng J.L.L."/>
            <person name="Lee H.H."/>
            <person name="Fong J.Y.H."/>
            <person name="Fok K.M.N."/>
            <person name="Lau S.K.P."/>
            <person name="Woo P.C.Y."/>
        </authorList>
    </citation>
    <scope>NUCLEOTIDE SEQUENCE [LARGE SCALE GENOMIC DNA]</scope>
    <source>
        <strain evidence="3 4">HKU71</strain>
    </source>
</reference>
<dbReference type="CDD" id="cd00085">
    <property type="entry name" value="HNHc"/>
    <property type="match status" value="1"/>
</dbReference>
<dbReference type="Gene3D" id="1.10.30.50">
    <property type="match status" value="1"/>
</dbReference>
<feature type="region of interest" description="Disordered" evidence="1">
    <location>
        <begin position="155"/>
        <end position="181"/>
    </location>
</feature>
<dbReference type="Proteomes" id="UP000317291">
    <property type="component" value="Unassembled WGS sequence"/>
</dbReference>
<dbReference type="InterPro" id="IPR002711">
    <property type="entry name" value="HNH"/>
</dbReference>
<dbReference type="GO" id="GO:0004519">
    <property type="term" value="F:endonuclease activity"/>
    <property type="evidence" value="ECO:0007669"/>
    <property type="project" value="UniProtKB-KW"/>
</dbReference>
<gene>
    <name evidence="3" type="ORF">FK529_00105</name>
</gene>
<proteinExistence type="predicted"/>
<dbReference type="OrthoDB" id="4413566at2"/>
<dbReference type="EMBL" id="VIGW01000001">
    <property type="protein sequence ID" value="TWS21588.1"/>
    <property type="molecule type" value="Genomic_DNA"/>
</dbReference>
<accession>A0A5C5RFX5</accession>
<sequence>MTPHRPLEPQRSSGWSKSKTCRSVDLATVLLGGEPGTAHVRDGGELPAEIARRIVGKATAAGVAWVRRLYVAPGTGAVVGLDSHARRFPQGLADLIAARDQYCRTPYCDAPIAHIDHVERHVSGGPTDVDNGEGLCAACNYAKEGLGWRAREVADPSGRHTVETRTPSGHLHRSTAPEHAA</sequence>
<name>A0A5C5RFX5_9ACTN</name>
<dbReference type="SMART" id="SM00507">
    <property type="entry name" value="HNHc"/>
    <property type="match status" value="1"/>
</dbReference>
<dbReference type="Pfam" id="PF01844">
    <property type="entry name" value="HNH"/>
    <property type="match status" value="1"/>
</dbReference>
<feature type="domain" description="HNH nuclease" evidence="2">
    <location>
        <begin position="91"/>
        <end position="141"/>
    </location>
</feature>
<evidence type="ECO:0000256" key="1">
    <source>
        <dbReference type="SAM" id="MobiDB-lite"/>
    </source>
</evidence>
<evidence type="ECO:0000259" key="2">
    <source>
        <dbReference type="SMART" id="SM00507"/>
    </source>
</evidence>
<evidence type="ECO:0000313" key="3">
    <source>
        <dbReference type="EMBL" id="TWS21588.1"/>
    </source>
</evidence>
<protein>
    <submittedName>
        <fullName evidence="3">HNH endonuclease</fullName>
    </submittedName>
</protein>